<accession>A0A1I1LI70</accession>
<proteinExistence type="inferred from homology"/>
<reference evidence="5" key="1">
    <citation type="submission" date="2016-10" db="EMBL/GenBank/DDBJ databases">
        <authorList>
            <person name="Varghese N."/>
            <person name="Submissions S."/>
        </authorList>
    </citation>
    <scope>NUCLEOTIDE SEQUENCE [LARGE SCALE GENOMIC DNA]</scope>
    <source>
        <strain evidence="5">DSM 24499</strain>
    </source>
</reference>
<name>A0A1I1LI70_9FLAO</name>
<dbReference type="STRING" id="1334022.SAMN04487907_1087"/>
<keyword evidence="5" id="KW-1185">Reference proteome</keyword>
<feature type="domain" description="SGNH hydrolase-type esterase" evidence="3">
    <location>
        <begin position="44"/>
        <end position="261"/>
    </location>
</feature>
<dbReference type="Proteomes" id="UP000199438">
    <property type="component" value="Unassembled WGS sequence"/>
</dbReference>
<comment type="similarity">
    <text evidence="1">Belongs to the 'GDSL' lipolytic enzyme family.</text>
</comment>
<dbReference type="SUPFAM" id="SSF52266">
    <property type="entry name" value="SGNH hydrolase"/>
    <property type="match status" value="1"/>
</dbReference>
<dbReference type="PANTHER" id="PTHR43695:SF1">
    <property type="entry name" value="RHAMNOGALACTURONAN ACETYLESTERASE"/>
    <property type="match status" value="1"/>
</dbReference>
<evidence type="ECO:0000256" key="1">
    <source>
        <dbReference type="ARBA" id="ARBA00008668"/>
    </source>
</evidence>
<evidence type="ECO:0000256" key="2">
    <source>
        <dbReference type="ARBA" id="ARBA00022801"/>
    </source>
</evidence>
<dbReference type="GO" id="GO:0016788">
    <property type="term" value="F:hydrolase activity, acting on ester bonds"/>
    <property type="evidence" value="ECO:0007669"/>
    <property type="project" value="UniProtKB-ARBA"/>
</dbReference>
<dbReference type="Pfam" id="PF13472">
    <property type="entry name" value="Lipase_GDSL_2"/>
    <property type="match status" value="1"/>
</dbReference>
<evidence type="ECO:0000259" key="3">
    <source>
        <dbReference type="Pfam" id="PF13472"/>
    </source>
</evidence>
<dbReference type="InterPro" id="IPR037459">
    <property type="entry name" value="RhgT-like"/>
</dbReference>
<evidence type="ECO:0000313" key="5">
    <source>
        <dbReference type="Proteomes" id="UP000199438"/>
    </source>
</evidence>
<protein>
    <submittedName>
        <fullName evidence="4">Lysophospholipase L1</fullName>
    </submittedName>
</protein>
<dbReference type="InterPro" id="IPR036514">
    <property type="entry name" value="SGNH_hydro_sf"/>
</dbReference>
<dbReference type="RefSeq" id="WP_217643071.1">
    <property type="nucleotide sequence ID" value="NZ_FOKV01000008.1"/>
</dbReference>
<sequence>MMKFDKIILVFLWSLCLVSCGSKEEKTNKQEQSEPESPITIYLIGDSTMADYSGDYDDKDYMKTRYPVMGWGQVFQQFFIKDSLPKLSGIIKTNSVIVDDRARGGRSTRTFFQEGRWRAVYKDLKENDIVIMQFGHNDGSESHPDRYVNIEGYKEFLRLFVSQTFQKNAQPIILTPVARNYPWKDGHLENVHGEYDQAPKDIAQEMDVPLIDLNKMSMDFFSEKGEEYVSENYFMNLPAGKYEAYPEGQNDNTHFQPEGAKAVAQLVFKGLKDLSDRSTSEK</sequence>
<gene>
    <name evidence="4" type="ORF">SAMN04487907_1087</name>
</gene>
<dbReference type="AlphaFoldDB" id="A0A1I1LI70"/>
<evidence type="ECO:0000313" key="4">
    <source>
        <dbReference type="EMBL" id="SFC72739.1"/>
    </source>
</evidence>
<dbReference type="InterPro" id="IPR013830">
    <property type="entry name" value="SGNH_hydro"/>
</dbReference>
<dbReference type="PANTHER" id="PTHR43695">
    <property type="entry name" value="PUTATIVE (AFU_ORTHOLOGUE AFUA_2G17250)-RELATED"/>
    <property type="match status" value="1"/>
</dbReference>
<dbReference type="Gene3D" id="3.40.50.1110">
    <property type="entry name" value="SGNH hydrolase"/>
    <property type="match status" value="1"/>
</dbReference>
<keyword evidence="2" id="KW-0378">Hydrolase</keyword>
<dbReference type="EMBL" id="FOKV01000008">
    <property type="protein sequence ID" value="SFC72739.1"/>
    <property type="molecule type" value="Genomic_DNA"/>
</dbReference>
<organism evidence="4 5">
    <name type="scientific">Zunongwangia mangrovi</name>
    <dbReference type="NCBI Taxonomy" id="1334022"/>
    <lineage>
        <taxon>Bacteria</taxon>
        <taxon>Pseudomonadati</taxon>
        <taxon>Bacteroidota</taxon>
        <taxon>Flavobacteriia</taxon>
        <taxon>Flavobacteriales</taxon>
        <taxon>Flavobacteriaceae</taxon>
        <taxon>Zunongwangia</taxon>
    </lineage>
</organism>
<dbReference type="CDD" id="cd01821">
    <property type="entry name" value="Rhamnogalacturan_acetylesterase_like"/>
    <property type="match status" value="1"/>
</dbReference>